<comment type="caution">
    <text evidence="1">The sequence shown here is derived from an EMBL/GenBank/DDBJ whole genome shotgun (WGS) entry which is preliminary data.</text>
</comment>
<dbReference type="GO" id="GO:0043165">
    <property type="term" value="P:Gram-negative-bacterium-type cell outer membrane assembly"/>
    <property type="evidence" value="ECO:0007669"/>
    <property type="project" value="InterPro"/>
</dbReference>
<evidence type="ECO:0000313" key="1">
    <source>
        <dbReference type="EMBL" id="MBK9716132.1"/>
    </source>
</evidence>
<gene>
    <name evidence="1" type="ORF">IPO85_01145</name>
</gene>
<dbReference type="GO" id="GO:0019867">
    <property type="term" value="C:outer membrane"/>
    <property type="evidence" value="ECO:0007669"/>
    <property type="project" value="InterPro"/>
</dbReference>
<reference evidence="1 2" key="1">
    <citation type="submission" date="2020-10" db="EMBL/GenBank/DDBJ databases">
        <title>Connecting structure to function with the recovery of over 1000 high-quality activated sludge metagenome-assembled genomes encoding full-length rRNA genes using long-read sequencing.</title>
        <authorList>
            <person name="Singleton C.M."/>
            <person name="Petriglieri F."/>
            <person name="Kristensen J.M."/>
            <person name="Kirkegaard R.H."/>
            <person name="Michaelsen T.Y."/>
            <person name="Andersen M.H."/>
            <person name="Karst S.M."/>
            <person name="Dueholm M.S."/>
            <person name="Nielsen P.H."/>
            <person name="Albertsen M."/>
        </authorList>
    </citation>
    <scope>NUCLEOTIDE SEQUENCE [LARGE SCALE GENOMIC DNA]</scope>
    <source>
        <strain evidence="1">Ribe_18-Q3-R11-54_BAT3C.373</strain>
    </source>
</reference>
<dbReference type="EMBL" id="JADKFW010000004">
    <property type="protein sequence ID" value="MBK9716132.1"/>
    <property type="molecule type" value="Genomic_DNA"/>
</dbReference>
<evidence type="ECO:0000313" key="2">
    <source>
        <dbReference type="Proteomes" id="UP000808349"/>
    </source>
</evidence>
<organism evidence="1 2">
    <name type="scientific">Candidatus Defluviibacterium haderslevense</name>
    <dbReference type="NCBI Taxonomy" id="2981993"/>
    <lineage>
        <taxon>Bacteria</taxon>
        <taxon>Pseudomonadati</taxon>
        <taxon>Bacteroidota</taxon>
        <taxon>Saprospiria</taxon>
        <taxon>Saprospirales</taxon>
        <taxon>Saprospiraceae</taxon>
        <taxon>Candidatus Defluviibacterium</taxon>
    </lineage>
</organism>
<protein>
    <submittedName>
        <fullName evidence="1">Uncharacterized protein</fullName>
    </submittedName>
</protein>
<dbReference type="Pfam" id="PF04390">
    <property type="entry name" value="LptE"/>
    <property type="match status" value="1"/>
</dbReference>
<name>A0A9D7S5B7_9BACT</name>
<proteinExistence type="predicted"/>
<accession>A0A9D7S5B7</accession>
<dbReference type="AlphaFoldDB" id="A0A9D7S5B7"/>
<sequence length="114" mass="13312">MDFADELNSKIRKESRLISDNKNPDLIFKLGIREFAVSPQAPIAGSFAALNRLNVTIEVESVNMKFEKQNWNQRFSYYEDFDAATNFNSVQDELLKKINKKLLDDIFNRAFTNW</sequence>
<dbReference type="InterPro" id="IPR007485">
    <property type="entry name" value="LPS_assembly_LptE"/>
</dbReference>
<dbReference type="Proteomes" id="UP000808349">
    <property type="component" value="Unassembled WGS sequence"/>
</dbReference>